<keyword evidence="2" id="KW-1185">Reference proteome</keyword>
<sequence>MEQEHATFADWMSHLPEELWNVPLWELAIPGSHDSMTYCLDTHSPVLDSESWLLWWLDWLAPCITRPCIYHWATTQVCCISKQLDAGIRYFDLRIAHKTTDDTLYFAHAIYTLQTVKEALSSMAVWLKQHQKEIVILSCSHFYKLSEAEHEALVSFIIQLFGDKLCPRQDAPCLSKCWKQGQQVIVSYEENKTLKQHNELWPNIPYWYANNADPRQVIFYLEDKQKTQGRPAAQFFVSGLNITEDTALVVCHPCLTLREWTMESFPLLLNWVEKQSPGQEKTSVNIVCADFVSLTDFVSVVIGLNKKLLKTKNHR</sequence>
<accession>A0ACC2GK24</accession>
<gene>
    <name evidence="1" type="ORF">DPEC_G00153160</name>
</gene>
<evidence type="ECO:0000313" key="2">
    <source>
        <dbReference type="Proteomes" id="UP001157502"/>
    </source>
</evidence>
<name>A0ACC2GK24_DALPE</name>
<dbReference type="EMBL" id="CM055739">
    <property type="protein sequence ID" value="KAJ8003897.1"/>
    <property type="molecule type" value="Genomic_DNA"/>
</dbReference>
<evidence type="ECO:0000313" key="1">
    <source>
        <dbReference type="EMBL" id="KAJ8003897.1"/>
    </source>
</evidence>
<proteinExistence type="predicted"/>
<reference evidence="1" key="1">
    <citation type="submission" date="2021-05" db="EMBL/GenBank/DDBJ databases">
        <authorList>
            <person name="Pan Q."/>
            <person name="Jouanno E."/>
            <person name="Zahm M."/>
            <person name="Klopp C."/>
            <person name="Cabau C."/>
            <person name="Louis A."/>
            <person name="Berthelot C."/>
            <person name="Parey E."/>
            <person name="Roest Crollius H."/>
            <person name="Montfort J."/>
            <person name="Robinson-Rechavi M."/>
            <person name="Bouchez O."/>
            <person name="Lampietro C."/>
            <person name="Lopez Roques C."/>
            <person name="Donnadieu C."/>
            <person name="Postlethwait J."/>
            <person name="Bobe J."/>
            <person name="Dillon D."/>
            <person name="Chandos A."/>
            <person name="von Hippel F."/>
            <person name="Guiguen Y."/>
        </authorList>
    </citation>
    <scope>NUCLEOTIDE SEQUENCE</scope>
    <source>
        <strain evidence="1">YG-Jan2019</strain>
    </source>
</reference>
<organism evidence="1 2">
    <name type="scientific">Dallia pectoralis</name>
    <name type="common">Alaska blackfish</name>
    <dbReference type="NCBI Taxonomy" id="75939"/>
    <lineage>
        <taxon>Eukaryota</taxon>
        <taxon>Metazoa</taxon>
        <taxon>Chordata</taxon>
        <taxon>Craniata</taxon>
        <taxon>Vertebrata</taxon>
        <taxon>Euteleostomi</taxon>
        <taxon>Actinopterygii</taxon>
        <taxon>Neopterygii</taxon>
        <taxon>Teleostei</taxon>
        <taxon>Protacanthopterygii</taxon>
        <taxon>Esociformes</taxon>
        <taxon>Umbridae</taxon>
        <taxon>Dallia</taxon>
    </lineage>
</organism>
<dbReference type="Proteomes" id="UP001157502">
    <property type="component" value="Chromosome 12"/>
</dbReference>
<protein>
    <submittedName>
        <fullName evidence="1">Uncharacterized protein</fullName>
    </submittedName>
</protein>
<comment type="caution">
    <text evidence="1">The sequence shown here is derived from an EMBL/GenBank/DDBJ whole genome shotgun (WGS) entry which is preliminary data.</text>
</comment>